<protein>
    <submittedName>
        <fullName evidence="3">Class I glutamine amidotransferase-like protein</fullName>
    </submittedName>
</protein>
<reference evidence="3" key="1">
    <citation type="journal article" date="2021" name="Sci. Rep.">
        <title>Diploid genomic architecture of Nitzschia inconspicua, an elite biomass production diatom.</title>
        <authorList>
            <person name="Oliver A."/>
            <person name="Podell S."/>
            <person name="Pinowska A."/>
            <person name="Traller J.C."/>
            <person name="Smith S.R."/>
            <person name="McClure R."/>
            <person name="Beliaev A."/>
            <person name="Bohutskyi P."/>
            <person name="Hill E.A."/>
            <person name="Rabines A."/>
            <person name="Zheng H."/>
            <person name="Allen L.Z."/>
            <person name="Kuo A."/>
            <person name="Grigoriev I.V."/>
            <person name="Allen A.E."/>
            <person name="Hazlebeck D."/>
            <person name="Allen E.E."/>
        </authorList>
    </citation>
    <scope>NUCLEOTIDE SEQUENCE</scope>
    <source>
        <strain evidence="3">Hildebrandi</strain>
    </source>
</reference>
<name>A0A9K3LIJ4_9STRA</name>
<dbReference type="AlphaFoldDB" id="A0A9K3LIJ4"/>
<dbReference type="InterPro" id="IPR044992">
    <property type="entry name" value="ChyE-like"/>
</dbReference>
<gene>
    <name evidence="3" type="ORF">IV203_026068</name>
</gene>
<feature type="coiled-coil region" evidence="1">
    <location>
        <begin position="241"/>
        <end position="280"/>
    </location>
</feature>
<reference evidence="3" key="2">
    <citation type="submission" date="2021-04" db="EMBL/GenBank/DDBJ databases">
        <authorList>
            <person name="Podell S."/>
        </authorList>
    </citation>
    <scope>NUCLEOTIDE SEQUENCE</scope>
    <source>
        <strain evidence="3">Hildebrandi</strain>
    </source>
</reference>
<proteinExistence type="predicted"/>
<dbReference type="CDD" id="cd01741">
    <property type="entry name" value="GATase1_1"/>
    <property type="match status" value="1"/>
</dbReference>
<keyword evidence="3" id="KW-0315">Glutamine amidotransferase</keyword>
<evidence type="ECO:0000256" key="1">
    <source>
        <dbReference type="SAM" id="Coils"/>
    </source>
</evidence>
<dbReference type="OrthoDB" id="92161at2759"/>
<accession>A0A9K3LIJ4</accession>
<dbReference type="PROSITE" id="PS51273">
    <property type="entry name" value="GATASE_TYPE_1"/>
    <property type="match status" value="1"/>
</dbReference>
<keyword evidence="4" id="KW-1185">Reference proteome</keyword>
<evidence type="ECO:0000259" key="2">
    <source>
        <dbReference type="Pfam" id="PF00117"/>
    </source>
</evidence>
<organism evidence="3 4">
    <name type="scientific">Nitzschia inconspicua</name>
    <dbReference type="NCBI Taxonomy" id="303405"/>
    <lineage>
        <taxon>Eukaryota</taxon>
        <taxon>Sar</taxon>
        <taxon>Stramenopiles</taxon>
        <taxon>Ochrophyta</taxon>
        <taxon>Bacillariophyta</taxon>
        <taxon>Bacillariophyceae</taxon>
        <taxon>Bacillariophycidae</taxon>
        <taxon>Bacillariales</taxon>
        <taxon>Bacillariaceae</taxon>
        <taxon>Nitzschia</taxon>
    </lineage>
</organism>
<dbReference type="Proteomes" id="UP000693970">
    <property type="component" value="Unassembled WGS sequence"/>
</dbReference>
<dbReference type="Pfam" id="PF00117">
    <property type="entry name" value="GATase"/>
    <property type="match status" value="1"/>
</dbReference>
<dbReference type="GO" id="GO:0005829">
    <property type="term" value="C:cytosol"/>
    <property type="evidence" value="ECO:0007669"/>
    <property type="project" value="TreeGrafter"/>
</dbReference>
<evidence type="ECO:0000313" key="4">
    <source>
        <dbReference type="Proteomes" id="UP000693970"/>
    </source>
</evidence>
<feature type="domain" description="Glutamine amidotransferase" evidence="2">
    <location>
        <begin position="90"/>
        <end position="237"/>
    </location>
</feature>
<sequence>MEVNTAAGTDIVPASTLQRTVGGKDDEVGQELRLLFLGCESQPPYGPYKHTASLFLDLIVLALEKIGATTHQVILDVYHVSSGQFPPRTAYTEYDGIILPGSFNSAYDTDPWILTLSKILQEEVVSKEIPTLGVCFGHQLYAHSIEGGCATKCPAGPQAGRKVSKLSPEGQKWLPTSEDLHLFYTHGDMVASLPPQGRLLGGNDDVPIQAAIYFSKKDEKKPIAITFQAHPEYASSRAMGLDRTLNQIMQAMNEREDISNDELEHAKSDAIEEFENVQKHSIESMVAVGRLLGWFPMDD</sequence>
<dbReference type="PANTHER" id="PTHR42695:SF5">
    <property type="entry name" value="GLUTAMINE AMIDOTRANSFERASE YLR126C-RELATED"/>
    <property type="match status" value="1"/>
</dbReference>
<evidence type="ECO:0000313" key="3">
    <source>
        <dbReference type="EMBL" id="KAG7362708.1"/>
    </source>
</evidence>
<comment type="caution">
    <text evidence="3">The sequence shown here is derived from an EMBL/GenBank/DDBJ whole genome shotgun (WGS) entry which is preliminary data.</text>
</comment>
<keyword evidence="1" id="KW-0175">Coiled coil</keyword>
<dbReference type="InterPro" id="IPR017926">
    <property type="entry name" value="GATASE"/>
</dbReference>
<dbReference type="EMBL" id="JAGRRH010000010">
    <property type="protein sequence ID" value="KAG7362708.1"/>
    <property type="molecule type" value="Genomic_DNA"/>
</dbReference>
<dbReference type="PANTHER" id="PTHR42695">
    <property type="entry name" value="GLUTAMINE AMIDOTRANSFERASE YLR126C-RELATED"/>
    <property type="match status" value="1"/>
</dbReference>